<dbReference type="Pfam" id="PF08241">
    <property type="entry name" value="Methyltransf_11"/>
    <property type="match status" value="1"/>
</dbReference>
<dbReference type="AlphaFoldDB" id="A0A4R9K3M2"/>
<sequence length="203" mass="24039">MEEIKLNLGCASRPLKGYVNIDIDTIDQMKERYPNLQFEEGLEIFQYDIFHLPYRDSEVSEVRSDSMLEHLSYLEEKEFFLEMVRVLRPGGRLVFSVPDFEDTVKKWLSAEDDWREFYRNDDEAIAKQHWFGHYSYATKSRWGYLTASLFGPQNSPGQFHKNCYTEGKIRAMLGKLGFEIVELSFFDWKGDRDRMIQVSSIKK</sequence>
<evidence type="ECO:0000313" key="3">
    <source>
        <dbReference type="Proteomes" id="UP000297693"/>
    </source>
</evidence>
<keyword evidence="2" id="KW-0489">Methyltransferase</keyword>
<dbReference type="CDD" id="cd02440">
    <property type="entry name" value="AdoMet_MTases"/>
    <property type="match status" value="1"/>
</dbReference>
<dbReference type="EMBL" id="RQGD01000023">
    <property type="protein sequence ID" value="TGL59756.1"/>
    <property type="molecule type" value="Genomic_DNA"/>
</dbReference>
<gene>
    <name evidence="2" type="ORF">EHQ58_08425</name>
</gene>
<name>A0A4R9K3M2_9LEPT</name>
<evidence type="ECO:0000259" key="1">
    <source>
        <dbReference type="Pfam" id="PF08241"/>
    </source>
</evidence>
<reference evidence="2" key="1">
    <citation type="journal article" date="2019" name="PLoS Negl. Trop. Dis.">
        <title>Revisiting the worldwide diversity of Leptospira species in the environment.</title>
        <authorList>
            <person name="Vincent A.T."/>
            <person name="Schiettekatte O."/>
            <person name="Bourhy P."/>
            <person name="Veyrier F.J."/>
            <person name="Picardeau M."/>
        </authorList>
    </citation>
    <scope>NUCLEOTIDE SEQUENCE [LARGE SCALE GENOMIC DNA]</scope>
    <source>
        <strain evidence="2">201702476</strain>
    </source>
</reference>
<protein>
    <submittedName>
        <fullName evidence="2">Methyltransferase domain-containing protein</fullName>
    </submittedName>
</protein>
<dbReference type="RefSeq" id="WP_135623445.1">
    <property type="nucleotide sequence ID" value="NZ_RQGD01000023.1"/>
</dbReference>
<organism evidence="2 3">
    <name type="scientific">Leptospira ognonensis</name>
    <dbReference type="NCBI Taxonomy" id="2484945"/>
    <lineage>
        <taxon>Bacteria</taxon>
        <taxon>Pseudomonadati</taxon>
        <taxon>Spirochaetota</taxon>
        <taxon>Spirochaetia</taxon>
        <taxon>Leptospirales</taxon>
        <taxon>Leptospiraceae</taxon>
        <taxon>Leptospira</taxon>
    </lineage>
</organism>
<keyword evidence="3" id="KW-1185">Reference proteome</keyword>
<proteinExistence type="predicted"/>
<dbReference type="SUPFAM" id="SSF53335">
    <property type="entry name" value="S-adenosyl-L-methionine-dependent methyltransferases"/>
    <property type="match status" value="1"/>
</dbReference>
<dbReference type="GO" id="GO:0032259">
    <property type="term" value="P:methylation"/>
    <property type="evidence" value="ECO:0007669"/>
    <property type="project" value="UniProtKB-KW"/>
</dbReference>
<comment type="caution">
    <text evidence="2">The sequence shown here is derived from an EMBL/GenBank/DDBJ whole genome shotgun (WGS) entry which is preliminary data.</text>
</comment>
<keyword evidence="2" id="KW-0808">Transferase</keyword>
<feature type="domain" description="Methyltransferase type 11" evidence="1">
    <location>
        <begin position="19"/>
        <end position="95"/>
    </location>
</feature>
<dbReference type="InterPro" id="IPR029063">
    <property type="entry name" value="SAM-dependent_MTases_sf"/>
</dbReference>
<dbReference type="Gene3D" id="3.40.50.150">
    <property type="entry name" value="Vaccinia Virus protein VP39"/>
    <property type="match status" value="1"/>
</dbReference>
<evidence type="ECO:0000313" key="2">
    <source>
        <dbReference type="EMBL" id="TGL59756.1"/>
    </source>
</evidence>
<accession>A0A4R9K3M2</accession>
<dbReference type="Proteomes" id="UP000297693">
    <property type="component" value="Unassembled WGS sequence"/>
</dbReference>
<dbReference type="GO" id="GO:0008757">
    <property type="term" value="F:S-adenosylmethionine-dependent methyltransferase activity"/>
    <property type="evidence" value="ECO:0007669"/>
    <property type="project" value="InterPro"/>
</dbReference>
<dbReference type="InterPro" id="IPR013216">
    <property type="entry name" value="Methyltransf_11"/>
</dbReference>
<dbReference type="OrthoDB" id="9801954at2"/>